<dbReference type="Proteomes" id="UP000439550">
    <property type="component" value="Unassembled WGS sequence"/>
</dbReference>
<dbReference type="Pfam" id="PF00497">
    <property type="entry name" value="SBP_bac_3"/>
    <property type="match status" value="1"/>
</dbReference>
<evidence type="ECO:0000256" key="2">
    <source>
        <dbReference type="SAM" id="SignalP"/>
    </source>
</evidence>
<feature type="chain" id="PRO_5039170955" evidence="2">
    <location>
        <begin position="25"/>
        <end position="274"/>
    </location>
</feature>
<feature type="domain" description="Ionotropic glutamate receptor C-terminal" evidence="4">
    <location>
        <begin position="41"/>
        <end position="268"/>
    </location>
</feature>
<evidence type="ECO:0000259" key="3">
    <source>
        <dbReference type="SMART" id="SM00062"/>
    </source>
</evidence>
<dbReference type="PROSITE" id="PS51257">
    <property type="entry name" value="PROKAR_LIPOPROTEIN"/>
    <property type="match status" value="1"/>
</dbReference>
<dbReference type="GO" id="GO:0016020">
    <property type="term" value="C:membrane"/>
    <property type="evidence" value="ECO:0007669"/>
    <property type="project" value="InterPro"/>
</dbReference>
<dbReference type="RefSeq" id="WP_153494980.1">
    <property type="nucleotide sequence ID" value="NZ_CAXYUY010000030.1"/>
</dbReference>
<evidence type="ECO:0000259" key="4">
    <source>
        <dbReference type="SMART" id="SM00079"/>
    </source>
</evidence>
<feature type="domain" description="Solute-binding protein family 3/N-terminal" evidence="3">
    <location>
        <begin position="41"/>
        <end position="269"/>
    </location>
</feature>
<sequence length="274" mass="30700">MKKLTQTLLSLMALVLLVTLAACSKTSAPKDTWTQAQKTKTITIGFDDTFVPMGFKDKDGKTKGFDVDLANAVFKEYGIKVKWKPITWSLKEQELKEGNIDLIWNGYSKTAAREKLVRFSDVYMEGGDVLLTKKSSGITTIDQLKNKKVGVQSGSSQYQEFNDDPKKLKDFVFGQTITQYSTFQQGLLDVQNGRIDALLVDSVYTNYYLKQANQTDDFNSIPAKLEDTPTAVGARKSDKVLIEKVNAGIKKLVANGEFAKISKQWFDKDVYPTK</sequence>
<dbReference type="InterPro" id="IPR001638">
    <property type="entry name" value="Solute-binding_3/MltF_N"/>
</dbReference>
<dbReference type="InterPro" id="IPR001320">
    <property type="entry name" value="Iontro_rcpt_C"/>
</dbReference>
<protein>
    <submittedName>
        <fullName evidence="5">Transporter substrate-binding domain-containing protein</fullName>
    </submittedName>
</protein>
<reference evidence="5 6" key="1">
    <citation type="submission" date="2019-10" db="EMBL/GenBank/DDBJ databases">
        <authorList>
            <person name="Dong K."/>
        </authorList>
    </citation>
    <scope>NUCLEOTIDE SEQUENCE [LARGE SCALE GENOMIC DNA]</scope>
    <source>
        <strain evidence="5 6">DSM 28960</strain>
    </source>
</reference>
<comment type="caution">
    <text evidence="5">The sequence shown here is derived from an EMBL/GenBank/DDBJ whole genome shotgun (WGS) entry which is preliminary data.</text>
</comment>
<dbReference type="EMBL" id="WITJ01000002">
    <property type="protein sequence ID" value="MQW38646.1"/>
    <property type="molecule type" value="Genomic_DNA"/>
</dbReference>
<dbReference type="OrthoDB" id="9775197at2"/>
<dbReference type="SMART" id="SM00062">
    <property type="entry name" value="PBPb"/>
    <property type="match status" value="1"/>
</dbReference>
<dbReference type="Gene3D" id="3.40.190.10">
    <property type="entry name" value="Periplasmic binding protein-like II"/>
    <property type="match status" value="2"/>
</dbReference>
<dbReference type="CDD" id="cd00996">
    <property type="entry name" value="PBP2_AatB_like"/>
    <property type="match status" value="1"/>
</dbReference>
<dbReference type="GO" id="GO:0015276">
    <property type="term" value="F:ligand-gated monoatomic ion channel activity"/>
    <property type="evidence" value="ECO:0007669"/>
    <property type="project" value="InterPro"/>
</dbReference>
<evidence type="ECO:0000313" key="5">
    <source>
        <dbReference type="EMBL" id="MQW38646.1"/>
    </source>
</evidence>
<name>A0A7X2CZW1_9LACT</name>
<evidence type="ECO:0000256" key="1">
    <source>
        <dbReference type="ARBA" id="ARBA00022729"/>
    </source>
</evidence>
<organism evidence="5 6">
    <name type="scientific">Lactococcus hircilactis</name>
    <dbReference type="NCBI Taxonomy" id="1494462"/>
    <lineage>
        <taxon>Bacteria</taxon>
        <taxon>Bacillati</taxon>
        <taxon>Bacillota</taxon>
        <taxon>Bacilli</taxon>
        <taxon>Lactobacillales</taxon>
        <taxon>Streptococcaceae</taxon>
        <taxon>Lactococcus</taxon>
    </lineage>
</organism>
<feature type="signal peptide" evidence="2">
    <location>
        <begin position="1"/>
        <end position="24"/>
    </location>
</feature>
<dbReference type="PANTHER" id="PTHR35936:SF34">
    <property type="entry name" value="ABC TRANSPORTER EXTRACELLULAR-BINDING PROTEIN YCKB-RELATED"/>
    <property type="match status" value="1"/>
</dbReference>
<keyword evidence="6" id="KW-1185">Reference proteome</keyword>
<gene>
    <name evidence="5" type="ORF">GHI93_01610</name>
</gene>
<dbReference type="SUPFAM" id="SSF53850">
    <property type="entry name" value="Periplasmic binding protein-like II"/>
    <property type="match status" value="1"/>
</dbReference>
<proteinExistence type="predicted"/>
<accession>A0A7X2CZW1</accession>
<dbReference type="PANTHER" id="PTHR35936">
    <property type="entry name" value="MEMBRANE-BOUND LYTIC MUREIN TRANSGLYCOSYLASE F"/>
    <property type="match status" value="1"/>
</dbReference>
<dbReference type="SMART" id="SM00079">
    <property type="entry name" value="PBPe"/>
    <property type="match status" value="1"/>
</dbReference>
<evidence type="ECO:0000313" key="6">
    <source>
        <dbReference type="Proteomes" id="UP000439550"/>
    </source>
</evidence>
<keyword evidence="1 2" id="KW-0732">Signal</keyword>
<dbReference type="AlphaFoldDB" id="A0A7X2CZW1"/>